<proteinExistence type="predicted"/>
<name>A0A4Z0BVN8_9BURK</name>
<sequence>MARSGRCVVQATAAALLLARPGTAAAMHVSVQKH</sequence>
<organism evidence="1 2">
    <name type="scientific">Ramlibacter rhizophilus</name>
    <dbReference type="NCBI Taxonomy" id="1781167"/>
    <lineage>
        <taxon>Bacteria</taxon>
        <taxon>Pseudomonadati</taxon>
        <taxon>Pseudomonadota</taxon>
        <taxon>Betaproteobacteria</taxon>
        <taxon>Burkholderiales</taxon>
        <taxon>Comamonadaceae</taxon>
        <taxon>Ramlibacter</taxon>
    </lineage>
</organism>
<evidence type="ECO:0000313" key="1">
    <source>
        <dbReference type="EMBL" id="TFZ03377.1"/>
    </source>
</evidence>
<keyword evidence="2" id="KW-1185">Reference proteome</keyword>
<reference evidence="1 2" key="1">
    <citation type="submission" date="2019-03" db="EMBL/GenBank/DDBJ databases">
        <title>Ramlibacter rhizophilus CCTCC AB2015357, whole genome shotgun sequence.</title>
        <authorList>
            <person name="Zhang X."/>
            <person name="Feng G."/>
            <person name="Zhu H."/>
        </authorList>
    </citation>
    <scope>NUCLEOTIDE SEQUENCE [LARGE SCALE GENOMIC DNA]</scope>
    <source>
        <strain evidence="1 2">CCTCC AB2015357</strain>
    </source>
</reference>
<comment type="caution">
    <text evidence="1">The sequence shown here is derived from an EMBL/GenBank/DDBJ whole genome shotgun (WGS) entry which is preliminary data.</text>
</comment>
<protein>
    <submittedName>
        <fullName evidence="1">Uncharacterized protein</fullName>
    </submittedName>
</protein>
<dbReference type="AlphaFoldDB" id="A0A4Z0BVN8"/>
<dbReference type="EMBL" id="SMLL01000002">
    <property type="protein sequence ID" value="TFZ03377.1"/>
    <property type="molecule type" value="Genomic_DNA"/>
</dbReference>
<dbReference type="Proteomes" id="UP000297564">
    <property type="component" value="Unassembled WGS sequence"/>
</dbReference>
<accession>A0A4Z0BVN8</accession>
<evidence type="ECO:0000313" key="2">
    <source>
        <dbReference type="Proteomes" id="UP000297564"/>
    </source>
</evidence>
<gene>
    <name evidence="1" type="ORF">EZ242_05700</name>
</gene>